<comment type="caution">
    <text evidence="2">The sequence shown here is derived from an EMBL/GenBank/DDBJ whole genome shotgun (WGS) entry which is preliminary data.</text>
</comment>
<reference evidence="2 3" key="1">
    <citation type="submission" date="2022-09" db="EMBL/GenBank/DDBJ databases">
        <authorList>
            <person name="Palmer J.M."/>
        </authorList>
    </citation>
    <scope>NUCLEOTIDE SEQUENCE [LARGE SCALE GENOMIC DNA]</scope>
    <source>
        <strain evidence="2 3">DSM 7382</strain>
    </source>
</reference>
<accession>A0AAW0FFJ3</accession>
<dbReference type="Proteomes" id="UP001385951">
    <property type="component" value="Unassembled WGS sequence"/>
</dbReference>
<evidence type="ECO:0008006" key="4">
    <source>
        <dbReference type="Google" id="ProtNLM"/>
    </source>
</evidence>
<sequence length="652" mass="73393">MSRRRRGIVSDILDNSEGSTSFGKRKSTSTVAREYEDSAKKRREALQALPSATRAAINALVVDGGAEPDDDAPPMVFDPLFDHQPEQEEEMEPPDISHEGGELGDAADAIFVHIVGGKRARFRGARTRRERLLAMERNWAEQIPQLAKAYLKWKHCTDREPETLDNTEHRFEVTAIYTHDYEQVLGVMQRVDESANVSLVRHGLLGCSSIAPTVAISLKTLELYHRLRRQHPQLGVQAMVRALCDVHGVSYASWLRDQMSDAFDAYLWILRAVKVRIDSLLGQDGPDWRMQNSCPCCNHKVDGELVLHPTRLLAMDGNNSVKRVASAGSADERVLKSSYFLSREQVDRFKDEVKRRAPPPETTIPMEGSDDEDTPSEPDAPWVPDDSPGDAADGEENTTSCAKTWKASAAEHEKRALDIYETTGMFVSACRHGFIQIACEMVRSGELAKYPLAIINHICRVHGHGIGCGYDIGCSFAETVKNSGLVGPIARESAIEFVVCAFHGYAHNRLCQLAHHPLYLDGYGIEDLEGMERVFSSTNGVARGIRYASQFHWTQALDLQFTQWDEDKYSELSKFLFNNYRQCIQIICEYSVDVKRLQDEFEVNNTDMEGWIKAEATFLRNLKDELDERVLECMYVQALIAAKKADEKMNNI</sequence>
<keyword evidence="3" id="KW-1185">Reference proteome</keyword>
<dbReference type="InterPro" id="IPR040521">
    <property type="entry name" value="KDZ"/>
</dbReference>
<proteinExistence type="predicted"/>
<dbReference type="AlphaFoldDB" id="A0AAW0FFJ3"/>
<gene>
    <name evidence="2" type="ORF">QCA50_020725</name>
</gene>
<evidence type="ECO:0000313" key="3">
    <source>
        <dbReference type="Proteomes" id="UP001385951"/>
    </source>
</evidence>
<name>A0AAW0FFJ3_9APHY</name>
<dbReference type="Pfam" id="PF18758">
    <property type="entry name" value="KDZ"/>
    <property type="match status" value="1"/>
</dbReference>
<feature type="region of interest" description="Disordered" evidence="1">
    <location>
        <begin position="351"/>
        <end position="401"/>
    </location>
</feature>
<dbReference type="PANTHER" id="PTHR33096:SF1">
    <property type="entry name" value="CXC1-LIKE CYSTEINE CLUSTER ASSOCIATED WITH KDZ TRANSPOSASES DOMAIN-CONTAINING PROTEIN"/>
    <property type="match status" value="1"/>
</dbReference>
<organism evidence="2 3">
    <name type="scientific">Cerrena zonata</name>
    <dbReference type="NCBI Taxonomy" id="2478898"/>
    <lineage>
        <taxon>Eukaryota</taxon>
        <taxon>Fungi</taxon>
        <taxon>Dikarya</taxon>
        <taxon>Basidiomycota</taxon>
        <taxon>Agaricomycotina</taxon>
        <taxon>Agaricomycetes</taxon>
        <taxon>Polyporales</taxon>
        <taxon>Cerrenaceae</taxon>
        <taxon>Cerrena</taxon>
    </lineage>
</organism>
<evidence type="ECO:0000313" key="2">
    <source>
        <dbReference type="EMBL" id="KAK7676308.1"/>
    </source>
</evidence>
<dbReference type="PANTHER" id="PTHR33096">
    <property type="entry name" value="CXC2 DOMAIN-CONTAINING PROTEIN"/>
    <property type="match status" value="1"/>
</dbReference>
<protein>
    <recommendedName>
        <fullName evidence="4">CxC1-like cysteine cluster associated with KDZ transposases domain-containing protein</fullName>
    </recommendedName>
</protein>
<feature type="region of interest" description="Disordered" evidence="1">
    <location>
        <begin position="1"/>
        <end position="42"/>
    </location>
</feature>
<evidence type="ECO:0000256" key="1">
    <source>
        <dbReference type="SAM" id="MobiDB-lite"/>
    </source>
</evidence>
<dbReference type="EMBL" id="JASBNA010000123">
    <property type="protein sequence ID" value="KAK7676308.1"/>
    <property type="molecule type" value="Genomic_DNA"/>
</dbReference>